<evidence type="ECO:0000259" key="1">
    <source>
        <dbReference type="Pfam" id="PF13476"/>
    </source>
</evidence>
<sequence length="528" mass="60453">MVAFSSQLEILINGKNNMQKIEKIKLHNFKRFENLEITFNQGINTIIGDNEAGKSTILQAIHLVASGSRNKVENIGLESILNINAIKNFFQSNAKYDDLPKVFVEIYFSQDDSIELAGKFNSEKRDLPGLRMELVPNENLSAEISQLLNQPNNFPFEFYIVKFMTFSGEAYSGYRKFLKTLLIDNTQLSSEYANKEYTKSIFHSVADETARIQLSNNYRQSKTTFVNTHLTNLNHDNFNFSIKSNSKANLDSDIALMQNGIPIENRGKGQQCFLKSEFALSKNNNIDVVLLEEPENHLSHTNMKKLINKIANSHEDQVILSTHNSLISSRLGLQHVIMLNSESEKSISLKDVDNDTSRFFMKAPDNNLLEFILSSKIILVEGNAEFILMQAMYEKVTNSTLENDGVHIISVGGLSFKRYLQVAQKLCNQVAVIRDNDKNHQENCVNKYEEYQSDNIKIFADKDNNRYTFEVCVYKDNEDICKQITKSTAPLDFMLNNKAESAFRLTEEYANELNIPKYIQEAIKWIRK</sequence>
<dbReference type="InterPro" id="IPR027417">
    <property type="entry name" value="P-loop_NTPase"/>
</dbReference>
<protein>
    <submittedName>
        <fullName evidence="3">AAA family ATPase</fullName>
    </submittedName>
</protein>
<dbReference type="AlphaFoldDB" id="A0AAJ6NAE4"/>
<dbReference type="CDD" id="cd01026">
    <property type="entry name" value="TOPRIM_OLD"/>
    <property type="match status" value="1"/>
</dbReference>
<evidence type="ECO:0000313" key="3">
    <source>
        <dbReference type="EMBL" id="MDP8173173.1"/>
    </source>
</evidence>
<dbReference type="EMBL" id="JASAYQ010000011">
    <property type="protein sequence ID" value="MDP8173173.1"/>
    <property type="molecule type" value="Genomic_DNA"/>
</dbReference>
<proteinExistence type="predicted"/>
<dbReference type="InterPro" id="IPR038729">
    <property type="entry name" value="Rad50/SbcC_AAA"/>
</dbReference>
<feature type="domain" description="OLD protein-like TOPRIM" evidence="2">
    <location>
        <begin position="373"/>
        <end position="437"/>
    </location>
</feature>
<accession>A0AAJ6NAE4</accession>
<organism evidence="3 4">
    <name type="scientific">Phocoenobacter skyensis</name>
    <dbReference type="NCBI Taxonomy" id="97481"/>
    <lineage>
        <taxon>Bacteria</taxon>
        <taxon>Pseudomonadati</taxon>
        <taxon>Pseudomonadota</taxon>
        <taxon>Gammaproteobacteria</taxon>
        <taxon>Pasteurellales</taxon>
        <taxon>Pasteurellaceae</taxon>
        <taxon>Phocoenobacter</taxon>
    </lineage>
</organism>
<comment type="caution">
    <text evidence="3">The sequence shown here is derived from an EMBL/GenBank/DDBJ whole genome shotgun (WGS) entry which is preliminary data.</text>
</comment>
<dbReference type="PANTHER" id="PTHR43581:SF4">
    <property type="entry name" value="ATP_GTP PHOSPHATASE"/>
    <property type="match status" value="1"/>
</dbReference>
<dbReference type="InterPro" id="IPR034139">
    <property type="entry name" value="TOPRIM_OLD"/>
</dbReference>
<dbReference type="RefSeq" id="WP_306373778.1">
    <property type="nucleotide sequence ID" value="NZ_JASAYK010000002.1"/>
</dbReference>
<evidence type="ECO:0000259" key="2">
    <source>
        <dbReference type="Pfam" id="PF20469"/>
    </source>
</evidence>
<dbReference type="Proteomes" id="UP001236239">
    <property type="component" value="Unassembled WGS sequence"/>
</dbReference>
<dbReference type="Gene3D" id="3.40.50.300">
    <property type="entry name" value="P-loop containing nucleotide triphosphate hydrolases"/>
    <property type="match status" value="1"/>
</dbReference>
<dbReference type="PANTHER" id="PTHR43581">
    <property type="entry name" value="ATP/GTP PHOSPHATASE"/>
    <property type="match status" value="1"/>
</dbReference>
<dbReference type="InterPro" id="IPR051396">
    <property type="entry name" value="Bact_Antivir_Def_Nuclease"/>
</dbReference>
<feature type="domain" description="Rad50/SbcC-type AAA" evidence="1">
    <location>
        <begin position="23"/>
        <end position="248"/>
    </location>
</feature>
<dbReference type="Pfam" id="PF13476">
    <property type="entry name" value="AAA_23"/>
    <property type="match status" value="1"/>
</dbReference>
<evidence type="ECO:0000313" key="4">
    <source>
        <dbReference type="Proteomes" id="UP001236239"/>
    </source>
</evidence>
<gene>
    <name evidence="3" type="ORF">QJU93_07360</name>
</gene>
<reference evidence="3" key="1">
    <citation type="journal article" date="2023" name="Front. Microbiol.">
        <title>Phylogeography and host specificity of Pasteurellaceae pathogenic to sea-farmed fish in the north-east Atlantic.</title>
        <authorList>
            <person name="Gulla S."/>
            <person name="Colquhoun D.J."/>
            <person name="Olsen A.B."/>
            <person name="Spilsberg B."/>
            <person name="Lagesen K."/>
            <person name="Aakesson C.P."/>
            <person name="Strom S."/>
            <person name="Manji F."/>
            <person name="Birkbeck T.H."/>
            <person name="Nilsen H.K."/>
        </authorList>
    </citation>
    <scope>NUCLEOTIDE SEQUENCE</scope>
    <source>
        <strain evidence="3">TW16_20</strain>
    </source>
</reference>
<dbReference type="Pfam" id="PF20469">
    <property type="entry name" value="OLD-like_TOPRIM"/>
    <property type="match status" value="1"/>
</dbReference>
<dbReference type="SUPFAM" id="SSF52540">
    <property type="entry name" value="P-loop containing nucleoside triphosphate hydrolases"/>
    <property type="match status" value="1"/>
</dbReference>
<name>A0AAJ6NAE4_9PAST</name>